<feature type="compositionally biased region" description="Basic and acidic residues" evidence="5">
    <location>
        <begin position="659"/>
        <end position="671"/>
    </location>
</feature>
<keyword evidence="3" id="KW-0560">Oxidoreductase</keyword>
<feature type="domain" description="D-isomer specific 2-hydroxyacid dehydrogenase catalytic" evidence="6">
    <location>
        <begin position="38"/>
        <end position="344"/>
    </location>
</feature>
<feature type="compositionally biased region" description="Polar residues" evidence="5">
    <location>
        <begin position="390"/>
        <end position="400"/>
    </location>
</feature>
<evidence type="ECO:0000256" key="4">
    <source>
        <dbReference type="ARBA" id="ARBA00023242"/>
    </source>
</evidence>
<name>A0A6G0I4H9_LARCR</name>
<organism evidence="8 9">
    <name type="scientific">Larimichthys crocea</name>
    <name type="common">Large yellow croaker</name>
    <name type="synonym">Pseudosciaena crocea</name>
    <dbReference type="NCBI Taxonomy" id="215358"/>
    <lineage>
        <taxon>Eukaryota</taxon>
        <taxon>Metazoa</taxon>
        <taxon>Chordata</taxon>
        <taxon>Craniata</taxon>
        <taxon>Vertebrata</taxon>
        <taxon>Euteleostomi</taxon>
        <taxon>Actinopterygii</taxon>
        <taxon>Neopterygii</taxon>
        <taxon>Teleostei</taxon>
        <taxon>Neoteleostei</taxon>
        <taxon>Acanthomorphata</taxon>
        <taxon>Eupercaria</taxon>
        <taxon>Sciaenidae</taxon>
        <taxon>Larimichthys</taxon>
    </lineage>
</organism>
<dbReference type="FunFam" id="3.40.50.720:FF:000012">
    <property type="entry name" value="C-terminal-binding protein 2 isoform 1"/>
    <property type="match status" value="1"/>
</dbReference>
<comment type="caution">
    <text evidence="8">The sequence shown here is derived from an EMBL/GenBank/DDBJ whole genome shotgun (WGS) entry which is preliminary data.</text>
</comment>
<dbReference type="InterPro" id="IPR029753">
    <property type="entry name" value="D-isomer_DH_CS"/>
</dbReference>
<dbReference type="GO" id="GO:0006357">
    <property type="term" value="P:regulation of transcription by RNA polymerase II"/>
    <property type="evidence" value="ECO:0007669"/>
    <property type="project" value="TreeGrafter"/>
</dbReference>
<gene>
    <name evidence="8" type="ORF">D5F01_LYC16018</name>
</gene>
<dbReference type="Pfam" id="PF02826">
    <property type="entry name" value="2-Hacid_dh_C"/>
    <property type="match status" value="1"/>
</dbReference>
<evidence type="ECO:0000313" key="8">
    <source>
        <dbReference type="EMBL" id="KAE8286330.1"/>
    </source>
</evidence>
<dbReference type="Gene3D" id="3.40.50.720">
    <property type="entry name" value="NAD(P)-binding Rossmann-like Domain"/>
    <property type="match status" value="2"/>
</dbReference>
<dbReference type="Pfam" id="PF00389">
    <property type="entry name" value="2-Hacid_dh"/>
    <property type="match status" value="1"/>
</dbReference>
<evidence type="ECO:0000256" key="3">
    <source>
        <dbReference type="ARBA" id="ARBA00023002"/>
    </source>
</evidence>
<sequence length="671" mass="73224">MGSSHLLNKGMPLGIRPPIMNGPMHPRPLVALLDGRDCTVEMPILKDVATVAFCDAQSTQEIHEKVLNEAVGALMYHTITLMREDLEKFKALRIIVRIGSGYDNIDIKSAGELGIAVCNMPAASVEETADSTLCHILTLYRRTTWLHQALREGTRVQSVEQIREVASGAARIRGETLGLIGLGRVGQAVALRAKAFGFNVIFYDPYLADGVERSLGLQRVTTLQDLLFHSDCVSLHCSLNEHNHHLINDFTIKQMRQGAFLVNTARGGLVDEKALAQALKEGRIRGAALDVHETEPFSFSQGPLKDAPNLICTPHAAWYSEQASLEMREEAAREIRRAITAESSIAENKINPANAMESLTRSSVTEKEVDSGHTMDISAEPSVAEKETNAGDTTETSSESRIPEKDDDSADVTETLKANTEPVDPSASGCEPTTESESEKQLRLFVAILTARVMNKCNTLKNRSQEMVIAHIKSLINQTMEGLAVPEGFCVDIKDVKKVSKSVMKDLQKKFGSKRLLETVISLEDPVVDTAIVQCLQANIKNFSAQLAENATSRSWWKDALRVFAFTGGRIPDSLKNCVNKEFLTQNNHWAGVDPATVHPELNGAYRYPPGVVSLPAGGLPPPVEGIVPSAVPITHTLPPAVTHPPHAPSPGQNTVKPPEGDREQHLNDQL</sequence>
<evidence type="ECO:0000259" key="7">
    <source>
        <dbReference type="Pfam" id="PF02826"/>
    </source>
</evidence>
<dbReference type="EMBL" id="REGW02000015">
    <property type="protein sequence ID" value="KAE8286330.1"/>
    <property type="molecule type" value="Genomic_DNA"/>
</dbReference>
<evidence type="ECO:0000256" key="5">
    <source>
        <dbReference type="SAM" id="MobiDB-lite"/>
    </source>
</evidence>
<keyword evidence="4" id="KW-0539">Nucleus</keyword>
<dbReference type="SUPFAM" id="SSF51735">
    <property type="entry name" value="NAD(P)-binding Rossmann-fold domains"/>
    <property type="match status" value="1"/>
</dbReference>
<reference evidence="8 9" key="1">
    <citation type="submission" date="2019-07" db="EMBL/GenBank/DDBJ databases">
        <title>Chromosome genome assembly for large yellow croaker.</title>
        <authorList>
            <person name="Xiao S."/>
        </authorList>
    </citation>
    <scope>NUCLEOTIDE SEQUENCE [LARGE SCALE GENOMIC DNA]</scope>
    <source>
        <strain evidence="8">JMULYC20181020</strain>
        <tissue evidence="8">Muscle</tissue>
    </source>
</reference>
<accession>A0A6G0I4H9</accession>
<dbReference type="CDD" id="cd05299">
    <property type="entry name" value="CtBP_dh"/>
    <property type="match status" value="1"/>
</dbReference>
<proteinExistence type="inferred from homology"/>
<dbReference type="AlphaFoldDB" id="A0A6G0I4H9"/>
<comment type="subcellular location">
    <subcellularLocation>
        <location evidence="1">Nucleus</location>
    </subcellularLocation>
</comment>
<evidence type="ECO:0000256" key="2">
    <source>
        <dbReference type="ARBA" id="ARBA00005854"/>
    </source>
</evidence>
<dbReference type="InterPro" id="IPR043322">
    <property type="entry name" value="CtBP"/>
</dbReference>
<evidence type="ECO:0000256" key="1">
    <source>
        <dbReference type="ARBA" id="ARBA00004123"/>
    </source>
</evidence>
<dbReference type="GO" id="GO:0003714">
    <property type="term" value="F:transcription corepressor activity"/>
    <property type="evidence" value="ECO:0007669"/>
    <property type="project" value="InterPro"/>
</dbReference>
<dbReference type="InterPro" id="IPR051638">
    <property type="entry name" value="CTBP_dehydrogenase"/>
</dbReference>
<dbReference type="PROSITE" id="PS00671">
    <property type="entry name" value="D_2_HYDROXYACID_DH_3"/>
    <property type="match status" value="1"/>
</dbReference>
<comment type="similarity">
    <text evidence="2">Belongs to the D-isomer specific 2-hydroxyacid dehydrogenase family.</text>
</comment>
<feature type="region of interest" description="Disordered" evidence="5">
    <location>
        <begin position="352"/>
        <end position="438"/>
    </location>
</feature>
<feature type="domain" description="D-isomer specific 2-hydroxyacid dehydrogenase NAD-binding" evidence="7">
    <location>
        <begin position="135"/>
        <end position="317"/>
    </location>
</feature>
<feature type="compositionally biased region" description="Basic and acidic residues" evidence="5">
    <location>
        <begin position="364"/>
        <end position="373"/>
    </location>
</feature>
<dbReference type="GO" id="GO:0016616">
    <property type="term" value="F:oxidoreductase activity, acting on the CH-OH group of donors, NAD or NADP as acceptor"/>
    <property type="evidence" value="ECO:0007669"/>
    <property type="project" value="InterPro"/>
</dbReference>
<dbReference type="SUPFAM" id="SSF52283">
    <property type="entry name" value="Formate/glycerate dehydrogenase catalytic domain-like"/>
    <property type="match status" value="1"/>
</dbReference>
<dbReference type="InterPro" id="IPR036291">
    <property type="entry name" value="NAD(P)-bd_dom_sf"/>
</dbReference>
<feature type="region of interest" description="Disordered" evidence="5">
    <location>
        <begin position="635"/>
        <end position="671"/>
    </location>
</feature>
<dbReference type="PANTHER" id="PTHR46029:SF2">
    <property type="entry name" value="C-TERMINAL-BINDING PROTEIN 1"/>
    <property type="match status" value="1"/>
</dbReference>
<dbReference type="GO" id="GO:0001221">
    <property type="term" value="F:transcription coregulator binding"/>
    <property type="evidence" value="ECO:0007669"/>
    <property type="project" value="TreeGrafter"/>
</dbReference>
<dbReference type="InterPro" id="IPR006140">
    <property type="entry name" value="D-isomer_DH_NAD-bd"/>
</dbReference>
<dbReference type="Proteomes" id="UP000424527">
    <property type="component" value="Unassembled WGS sequence"/>
</dbReference>
<dbReference type="GO" id="GO:0005634">
    <property type="term" value="C:nucleus"/>
    <property type="evidence" value="ECO:0007669"/>
    <property type="project" value="UniProtKB-SubCell"/>
</dbReference>
<evidence type="ECO:0000313" key="9">
    <source>
        <dbReference type="Proteomes" id="UP000424527"/>
    </source>
</evidence>
<evidence type="ECO:0000259" key="6">
    <source>
        <dbReference type="Pfam" id="PF00389"/>
    </source>
</evidence>
<dbReference type="InterPro" id="IPR006139">
    <property type="entry name" value="D-isomer_2_OHA_DH_cat_dom"/>
</dbReference>
<protein>
    <submittedName>
        <fullName evidence="8">C-terminal-binding protein 1</fullName>
    </submittedName>
</protein>
<dbReference type="GO" id="GO:0051287">
    <property type="term" value="F:NAD binding"/>
    <property type="evidence" value="ECO:0007669"/>
    <property type="project" value="InterPro"/>
</dbReference>
<dbReference type="GO" id="GO:0140297">
    <property type="term" value="F:DNA-binding transcription factor binding"/>
    <property type="evidence" value="ECO:0007669"/>
    <property type="project" value="TreeGrafter"/>
</dbReference>
<keyword evidence="9" id="KW-1185">Reference proteome</keyword>
<dbReference type="GO" id="GO:0003713">
    <property type="term" value="F:transcription coactivator activity"/>
    <property type="evidence" value="ECO:0007669"/>
    <property type="project" value="TreeGrafter"/>
</dbReference>
<dbReference type="PANTHER" id="PTHR46029">
    <property type="entry name" value="C-TERMINAL-BINDING PROTEIN"/>
    <property type="match status" value="1"/>
</dbReference>